<dbReference type="STRING" id="927083.DB32_004878"/>
<keyword evidence="1" id="KW-0472">Membrane</keyword>
<keyword evidence="3" id="KW-1185">Reference proteome</keyword>
<evidence type="ECO:0008006" key="4">
    <source>
        <dbReference type="Google" id="ProtNLM"/>
    </source>
</evidence>
<keyword evidence="1" id="KW-0812">Transmembrane</keyword>
<protein>
    <recommendedName>
        <fullName evidence="4">Transmembrane protein</fullName>
    </recommendedName>
</protein>
<dbReference type="PANTHER" id="PTHR34205">
    <property type="entry name" value="TRANSMEMBRANE PROTEIN"/>
    <property type="match status" value="1"/>
</dbReference>
<dbReference type="KEGG" id="samy:DB32_004878"/>
<proteinExistence type="predicted"/>
<dbReference type="PANTHER" id="PTHR34205:SF2">
    <property type="entry name" value="DUF962 DOMAIN-CONTAINING PROTEIN"/>
    <property type="match status" value="1"/>
</dbReference>
<dbReference type="Proteomes" id="UP000034883">
    <property type="component" value="Chromosome"/>
</dbReference>
<dbReference type="EMBL" id="CP011125">
    <property type="protein sequence ID" value="AKF07729.1"/>
    <property type="molecule type" value="Genomic_DNA"/>
</dbReference>
<reference evidence="2 3" key="1">
    <citation type="submission" date="2015-03" db="EMBL/GenBank/DDBJ databases">
        <title>Genome assembly of Sandaracinus amylolyticus DSM 53668.</title>
        <authorList>
            <person name="Sharma G."/>
            <person name="Subramanian S."/>
        </authorList>
    </citation>
    <scope>NUCLEOTIDE SEQUENCE [LARGE SCALE GENOMIC DNA]</scope>
    <source>
        <strain evidence="2 3">DSM 53668</strain>
    </source>
</reference>
<dbReference type="OrthoDB" id="7356072at2"/>
<dbReference type="InterPro" id="IPR009305">
    <property type="entry name" value="Mpo1-like"/>
</dbReference>
<dbReference type="AlphaFoldDB" id="A0A0F6SFY0"/>
<dbReference type="RefSeq" id="WP_053234954.1">
    <property type="nucleotide sequence ID" value="NZ_CP011125.1"/>
</dbReference>
<evidence type="ECO:0000313" key="2">
    <source>
        <dbReference type="EMBL" id="AKF07729.1"/>
    </source>
</evidence>
<name>A0A0F6SFY0_9BACT</name>
<organism evidence="2 3">
    <name type="scientific">Sandaracinus amylolyticus</name>
    <dbReference type="NCBI Taxonomy" id="927083"/>
    <lineage>
        <taxon>Bacteria</taxon>
        <taxon>Pseudomonadati</taxon>
        <taxon>Myxococcota</taxon>
        <taxon>Polyangia</taxon>
        <taxon>Polyangiales</taxon>
        <taxon>Sandaracinaceae</taxon>
        <taxon>Sandaracinus</taxon>
    </lineage>
</organism>
<evidence type="ECO:0000313" key="3">
    <source>
        <dbReference type="Proteomes" id="UP000034883"/>
    </source>
</evidence>
<accession>A0A0F6SFY0</accession>
<keyword evidence="1" id="KW-1133">Transmembrane helix</keyword>
<feature type="transmembrane region" description="Helical" evidence="1">
    <location>
        <begin position="53"/>
        <end position="71"/>
    </location>
</feature>
<gene>
    <name evidence="2" type="ORF">DB32_004878</name>
</gene>
<dbReference type="Pfam" id="PF06127">
    <property type="entry name" value="Mpo1-like"/>
    <property type="match status" value="1"/>
</dbReference>
<sequence length="148" mass="16662">MSAHAITTVAPPRRAEELLTLPPLVARLPILRELPAFWPIYLWHHRRPWTRRLHHAGSWSCIAGAGLAIALGAWWPVLLGLLVGYGLAFAGHWVVERNRPLTFGRPILAGIGNWIMFALEVGGRLEVHLQVVEEQPRDDWDDYDVGSN</sequence>
<evidence type="ECO:0000256" key="1">
    <source>
        <dbReference type="SAM" id="Phobius"/>
    </source>
</evidence>